<keyword evidence="3" id="KW-1185">Reference proteome</keyword>
<dbReference type="CDD" id="cd03808">
    <property type="entry name" value="GT4_CapM-like"/>
    <property type="match status" value="1"/>
</dbReference>
<organism evidence="2 3">
    <name type="scientific">Niveibacterium microcysteis</name>
    <dbReference type="NCBI Taxonomy" id="2811415"/>
    <lineage>
        <taxon>Bacteria</taxon>
        <taxon>Pseudomonadati</taxon>
        <taxon>Pseudomonadota</taxon>
        <taxon>Betaproteobacteria</taxon>
        <taxon>Rhodocyclales</taxon>
        <taxon>Rhodocyclaceae</taxon>
        <taxon>Niveibacterium</taxon>
    </lineage>
</organism>
<protein>
    <submittedName>
        <fullName evidence="2">Glycosyltransferase family 4 protein</fullName>
    </submittedName>
</protein>
<dbReference type="Pfam" id="PF13477">
    <property type="entry name" value="Glyco_trans_4_2"/>
    <property type="match status" value="1"/>
</dbReference>
<name>A0ABX7M9Y1_9RHOO</name>
<sequence length="373" mass="40251">MRVLLFANTDWFLWNFKLPLARALRAAGHEVILLSPAGEFGARLRNEGFDWRAFALSRSGIHPLEEARAMRRLLALYRAVRPDLVHHFTIKCVLYGSWAARRANVARVVNSITGLGFALLGTSLKARLIRPVVVGFYRRSLIGTQVIFQNHDNRDTLAAFGALTHASVHVIPGDGVDVEAFCPPQPRVAGANVLMMGRLLWSKGVGVFVEAARIVRAARPNARFLLAGAPDSGNPESVPDAVLEQWRAEGVVEFLGHRSDVRELQQQADIAVLASTQGEGMPRALLEAAACGRPMVATDVPGSRELVEDGVNGLLVPAGDAKALAQAVLALLEAPERACAMGAAARRKVLAELSDDRIIARTLDVYFPLAGGA</sequence>
<gene>
    <name evidence="2" type="ORF">JY500_04760</name>
</gene>
<accession>A0ABX7M9Y1</accession>
<feature type="domain" description="Glycosyltransferase subfamily 4-like N-terminal" evidence="1">
    <location>
        <begin position="2"/>
        <end position="138"/>
    </location>
</feature>
<dbReference type="Proteomes" id="UP000663570">
    <property type="component" value="Chromosome"/>
</dbReference>
<evidence type="ECO:0000313" key="3">
    <source>
        <dbReference type="Proteomes" id="UP000663570"/>
    </source>
</evidence>
<dbReference type="EMBL" id="CP071060">
    <property type="protein sequence ID" value="QSI77958.1"/>
    <property type="molecule type" value="Genomic_DNA"/>
</dbReference>
<reference evidence="2 3" key="1">
    <citation type="submission" date="2021-02" db="EMBL/GenBank/DDBJ databases">
        <title>Niveibacterium changnyeongensis HC41.</title>
        <authorList>
            <person name="Kang M."/>
        </authorList>
    </citation>
    <scope>NUCLEOTIDE SEQUENCE [LARGE SCALE GENOMIC DNA]</scope>
    <source>
        <strain evidence="2 3">HC41</strain>
    </source>
</reference>
<evidence type="ECO:0000313" key="2">
    <source>
        <dbReference type="EMBL" id="QSI77958.1"/>
    </source>
</evidence>
<proteinExistence type="predicted"/>
<dbReference type="Pfam" id="PF13692">
    <property type="entry name" value="Glyco_trans_1_4"/>
    <property type="match status" value="1"/>
</dbReference>
<dbReference type="PANTHER" id="PTHR12526">
    <property type="entry name" value="GLYCOSYLTRANSFERASE"/>
    <property type="match status" value="1"/>
</dbReference>
<dbReference type="PANTHER" id="PTHR12526:SF638">
    <property type="entry name" value="SPORE COAT PROTEIN SA"/>
    <property type="match status" value="1"/>
</dbReference>
<dbReference type="SUPFAM" id="SSF53756">
    <property type="entry name" value="UDP-Glycosyltransferase/glycogen phosphorylase"/>
    <property type="match status" value="1"/>
</dbReference>
<dbReference type="InterPro" id="IPR028098">
    <property type="entry name" value="Glyco_trans_4-like_N"/>
</dbReference>
<evidence type="ECO:0000259" key="1">
    <source>
        <dbReference type="Pfam" id="PF13477"/>
    </source>
</evidence>
<dbReference type="RefSeq" id="WP_206255222.1">
    <property type="nucleotide sequence ID" value="NZ_CP071060.1"/>
</dbReference>
<dbReference type="Gene3D" id="3.40.50.2000">
    <property type="entry name" value="Glycogen Phosphorylase B"/>
    <property type="match status" value="2"/>
</dbReference>